<proteinExistence type="predicted"/>
<feature type="domain" description="Transposase IS200-like" evidence="1">
    <location>
        <begin position="35"/>
        <end position="152"/>
    </location>
</feature>
<reference evidence="2" key="1">
    <citation type="submission" date="2021-04" db="EMBL/GenBank/DDBJ databases">
        <title>Luteolibacter sp. 32A isolated from the skin of an Anderson's salamander (Ambystoma andersonii).</title>
        <authorList>
            <person name="Spergser J."/>
            <person name="Busse H.-J."/>
        </authorList>
    </citation>
    <scope>NUCLEOTIDE SEQUENCE</scope>
    <source>
        <strain evidence="2">32A</strain>
    </source>
</reference>
<protein>
    <submittedName>
        <fullName evidence="2">Transposase</fullName>
    </submittedName>
</protein>
<dbReference type="Proteomes" id="UP000676169">
    <property type="component" value="Chromosome"/>
</dbReference>
<dbReference type="GO" id="GO:0004803">
    <property type="term" value="F:transposase activity"/>
    <property type="evidence" value="ECO:0007669"/>
    <property type="project" value="InterPro"/>
</dbReference>
<dbReference type="SUPFAM" id="SSF143422">
    <property type="entry name" value="Transposase IS200-like"/>
    <property type="match status" value="1"/>
</dbReference>
<dbReference type="GO" id="GO:0006313">
    <property type="term" value="P:DNA transposition"/>
    <property type="evidence" value="ECO:0007669"/>
    <property type="project" value="InterPro"/>
</dbReference>
<dbReference type="InterPro" id="IPR036515">
    <property type="entry name" value="Transposase_17_sf"/>
</dbReference>
<evidence type="ECO:0000313" key="2">
    <source>
        <dbReference type="EMBL" id="QUE50604.1"/>
    </source>
</evidence>
<keyword evidence="3" id="KW-1185">Reference proteome</keyword>
<dbReference type="RefSeq" id="WP_211630744.1">
    <property type="nucleotide sequence ID" value="NZ_JBHTIN010000001.1"/>
</dbReference>
<dbReference type="Gene3D" id="3.30.70.1290">
    <property type="entry name" value="Transposase IS200-like"/>
    <property type="match status" value="1"/>
</dbReference>
<dbReference type="GO" id="GO:0003677">
    <property type="term" value="F:DNA binding"/>
    <property type="evidence" value="ECO:0007669"/>
    <property type="project" value="InterPro"/>
</dbReference>
<evidence type="ECO:0000313" key="3">
    <source>
        <dbReference type="Proteomes" id="UP000676169"/>
    </source>
</evidence>
<name>A0A975G7P5_9BACT</name>
<sequence length="200" mass="23749">MSYAWRSLTPELRKLFLLQRKRLKRPWHRPPHFEQRTLHYHLTGSCYEHQYWIGCSAERMGDFSQRLVEAIETNTNHAPAAWCVLPNHYHVLVRAEEVKPVVAELARLHGRTSFEWNREENARGRKIWHGVADRAMRGEGHFWATINYIHHNPVKHGHVEKWDDWPFSSAIGYLDEVGRDEATRTWKAYPILDYGKGWDD</sequence>
<dbReference type="InterPro" id="IPR002686">
    <property type="entry name" value="Transposase_17"/>
</dbReference>
<dbReference type="AlphaFoldDB" id="A0A975G7P5"/>
<evidence type="ECO:0000259" key="1">
    <source>
        <dbReference type="SMART" id="SM01321"/>
    </source>
</evidence>
<dbReference type="SMART" id="SM01321">
    <property type="entry name" value="Y1_Tnp"/>
    <property type="match status" value="1"/>
</dbReference>
<dbReference type="EMBL" id="CP073100">
    <property type="protein sequence ID" value="QUE50604.1"/>
    <property type="molecule type" value="Genomic_DNA"/>
</dbReference>
<accession>A0A975G7P5</accession>
<dbReference type="KEGG" id="lamb:KBB96_17285"/>
<gene>
    <name evidence="2" type="ORF">KBB96_17285</name>
</gene>
<organism evidence="2 3">
    <name type="scientific">Luteolibacter ambystomatis</name>
    <dbReference type="NCBI Taxonomy" id="2824561"/>
    <lineage>
        <taxon>Bacteria</taxon>
        <taxon>Pseudomonadati</taxon>
        <taxon>Verrucomicrobiota</taxon>
        <taxon>Verrucomicrobiia</taxon>
        <taxon>Verrucomicrobiales</taxon>
        <taxon>Verrucomicrobiaceae</taxon>
        <taxon>Luteolibacter</taxon>
    </lineage>
</organism>
<dbReference type="PANTHER" id="PTHR34322">
    <property type="entry name" value="TRANSPOSASE, Y1_TNP DOMAIN-CONTAINING"/>
    <property type="match status" value="1"/>
</dbReference>
<dbReference type="PANTHER" id="PTHR34322:SF2">
    <property type="entry name" value="TRANSPOSASE IS200-LIKE DOMAIN-CONTAINING PROTEIN"/>
    <property type="match status" value="1"/>
</dbReference>